<organism evidence="2">
    <name type="scientific">marine sediment metagenome</name>
    <dbReference type="NCBI Taxonomy" id="412755"/>
    <lineage>
        <taxon>unclassified sequences</taxon>
        <taxon>metagenomes</taxon>
        <taxon>ecological metagenomes</taxon>
    </lineage>
</organism>
<feature type="non-terminal residue" evidence="2">
    <location>
        <position position="230"/>
    </location>
</feature>
<dbReference type="Gene3D" id="3.90.1110.10">
    <property type="entry name" value="RNA polymerase Rpb2, domain 2"/>
    <property type="match status" value="1"/>
</dbReference>
<dbReference type="GO" id="GO:0006351">
    <property type="term" value="P:DNA-templated transcription"/>
    <property type="evidence" value="ECO:0007669"/>
    <property type="project" value="InterPro"/>
</dbReference>
<dbReference type="SUPFAM" id="SSF64484">
    <property type="entry name" value="beta and beta-prime subunits of DNA dependent RNA-polymerase"/>
    <property type="match status" value="1"/>
</dbReference>
<name>X0Z7X9_9ZZZZ</name>
<dbReference type="EMBL" id="BARS01052681">
    <property type="protein sequence ID" value="GAG44671.1"/>
    <property type="molecule type" value="Genomic_DNA"/>
</dbReference>
<gene>
    <name evidence="2" type="ORF">S01H1_78291</name>
</gene>
<reference evidence="2" key="1">
    <citation type="journal article" date="2014" name="Front. Microbiol.">
        <title>High frequency of phylogenetically diverse reductive dehalogenase-homologous genes in deep subseafloor sedimentary metagenomes.</title>
        <authorList>
            <person name="Kawai M."/>
            <person name="Futagami T."/>
            <person name="Toyoda A."/>
            <person name="Takaki Y."/>
            <person name="Nishi S."/>
            <person name="Hori S."/>
            <person name="Arai W."/>
            <person name="Tsubouchi T."/>
            <person name="Morono Y."/>
            <person name="Uchiyama I."/>
            <person name="Ito T."/>
            <person name="Fujiyama A."/>
            <person name="Inagaki F."/>
            <person name="Takami H."/>
        </authorList>
    </citation>
    <scope>NUCLEOTIDE SEQUENCE</scope>
    <source>
        <strain evidence="2">Expedition CK06-06</strain>
    </source>
</reference>
<dbReference type="GO" id="GO:0003899">
    <property type="term" value="F:DNA-directed RNA polymerase activity"/>
    <property type="evidence" value="ECO:0007669"/>
    <property type="project" value="InterPro"/>
</dbReference>
<comment type="caution">
    <text evidence="2">The sequence shown here is derived from an EMBL/GenBank/DDBJ whole genome shotgun (WGS) entry which is preliminary data.</text>
</comment>
<sequence length="230" mass="26046">ETLTKLKVRKVSLPRKEWDGAFSVSGVDGVVKTNEEINEDHWTQLSSLQEPFEVFFPHKDKVGDIIHNTLIKDACNDTKQALGEIYKKLRPGEPHTIESAQNLFKNLFFNAQKYNFSRIGRLKMNIKLSLETPMEEKTLSPSDFVEVIKYLLNLRVGEGSVDNIDHLGNRRVRSVGELVENAFRIGLTRMERAIKEKMTIAADLASAMPQDLINSKPVIAALKEFFGSSQ</sequence>
<evidence type="ECO:0000259" key="1">
    <source>
        <dbReference type="Pfam" id="PF04561"/>
    </source>
</evidence>
<dbReference type="Gene3D" id="3.90.1100.10">
    <property type="match status" value="1"/>
</dbReference>
<dbReference type="Pfam" id="PF04561">
    <property type="entry name" value="RNA_pol_Rpb2_2"/>
    <property type="match status" value="1"/>
</dbReference>
<proteinExistence type="predicted"/>
<dbReference type="GO" id="GO:0003677">
    <property type="term" value="F:DNA binding"/>
    <property type="evidence" value="ECO:0007669"/>
    <property type="project" value="InterPro"/>
</dbReference>
<dbReference type="AlphaFoldDB" id="X0Z7X9"/>
<feature type="domain" description="RNA polymerase Rpb2" evidence="1">
    <location>
        <begin position="73"/>
        <end position="173"/>
    </location>
</feature>
<accession>X0Z7X9</accession>
<feature type="non-terminal residue" evidence="2">
    <location>
        <position position="1"/>
    </location>
</feature>
<dbReference type="InterPro" id="IPR037034">
    <property type="entry name" value="RNA_pol_Rpb2_2_sf"/>
</dbReference>
<evidence type="ECO:0000313" key="2">
    <source>
        <dbReference type="EMBL" id="GAG44671.1"/>
    </source>
</evidence>
<protein>
    <recommendedName>
        <fullName evidence="1">RNA polymerase Rpb2 domain-containing protein</fullName>
    </recommendedName>
</protein>
<dbReference type="InterPro" id="IPR007642">
    <property type="entry name" value="RNA_pol_Rpb2_2"/>
</dbReference>